<dbReference type="PIRSF" id="PIRSF028141">
    <property type="entry name" value="C-di-GMP_BP_PA4608"/>
    <property type="match status" value="1"/>
</dbReference>
<reference evidence="3" key="1">
    <citation type="submission" date="2020-10" db="EMBL/GenBank/DDBJ databases">
        <title>Connecting structure to function with the recovery of over 1000 high-quality activated sludge metagenome-assembled genomes encoding full-length rRNA genes using long-read sequencing.</title>
        <authorList>
            <person name="Singleton C.M."/>
            <person name="Petriglieri F."/>
            <person name="Kristensen J.M."/>
            <person name="Kirkegaard R.H."/>
            <person name="Michaelsen T.Y."/>
            <person name="Andersen M.H."/>
            <person name="Karst S.M."/>
            <person name="Dueholm M.S."/>
            <person name="Nielsen P.H."/>
            <person name="Albertsen M."/>
        </authorList>
    </citation>
    <scope>NUCLEOTIDE SEQUENCE</scope>
    <source>
        <strain evidence="3">EsbW_18-Q3-R4-48_MAXAC.044</strain>
    </source>
</reference>
<dbReference type="Proteomes" id="UP000886602">
    <property type="component" value="Unassembled WGS sequence"/>
</dbReference>
<organism evidence="3 4">
    <name type="scientific">Candidatus Propionivibrio dominans</name>
    <dbReference type="NCBI Taxonomy" id="2954373"/>
    <lineage>
        <taxon>Bacteria</taxon>
        <taxon>Pseudomonadati</taxon>
        <taxon>Pseudomonadota</taxon>
        <taxon>Betaproteobacteria</taxon>
        <taxon>Rhodocyclales</taxon>
        <taxon>Rhodocyclaceae</taxon>
        <taxon>Propionivibrio</taxon>
    </lineage>
</organism>
<keyword evidence="1" id="KW-0547">Nucleotide-binding</keyword>
<evidence type="ECO:0000259" key="2">
    <source>
        <dbReference type="Pfam" id="PF07238"/>
    </source>
</evidence>
<accession>A0A9D7FIT8</accession>
<evidence type="ECO:0000256" key="1">
    <source>
        <dbReference type="PIRNR" id="PIRNR028141"/>
    </source>
</evidence>
<dbReference type="SUPFAM" id="SSF141371">
    <property type="entry name" value="PilZ domain-like"/>
    <property type="match status" value="1"/>
</dbReference>
<gene>
    <name evidence="3" type="ORF">IPJ48_21745</name>
</gene>
<dbReference type="InterPro" id="IPR027021">
    <property type="entry name" value="C-di-GMP_BP_PA4608"/>
</dbReference>
<evidence type="ECO:0000313" key="3">
    <source>
        <dbReference type="EMBL" id="MBK7425496.1"/>
    </source>
</evidence>
<protein>
    <recommendedName>
        <fullName evidence="1">Cyclic diguanosine monophosphate-binding protein</fullName>
        <shortName evidence="1">c-di-GMP-binding protein</shortName>
    </recommendedName>
    <alternativeName>
        <fullName evidence="1">Pilz domain-containing protein</fullName>
    </alternativeName>
</protein>
<dbReference type="InterPro" id="IPR009875">
    <property type="entry name" value="PilZ_domain"/>
</dbReference>
<proteinExistence type="predicted"/>
<evidence type="ECO:0000313" key="4">
    <source>
        <dbReference type="Proteomes" id="UP000886602"/>
    </source>
</evidence>
<dbReference type="AlphaFoldDB" id="A0A9D7FIT8"/>
<comment type="caution">
    <text evidence="3">The sequence shown here is derived from an EMBL/GenBank/DDBJ whole genome shotgun (WGS) entry which is preliminary data.</text>
</comment>
<dbReference type="Pfam" id="PF07238">
    <property type="entry name" value="PilZ"/>
    <property type="match status" value="1"/>
</dbReference>
<keyword evidence="1" id="KW-0973">c-di-GMP</keyword>
<comment type="subunit">
    <text evidence="1">Monomer in both c-di-GMP-bound and free forms.</text>
</comment>
<feature type="domain" description="PilZ" evidence="2">
    <location>
        <begin position="4"/>
        <end position="103"/>
    </location>
</feature>
<dbReference type="EMBL" id="JADJNC010000067">
    <property type="protein sequence ID" value="MBK7425496.1"/>
    <property type="molecule type" value="Genomic_DNA"/>
</dbReference>
<dbReference type="GO" id="GO:0035438">
    <property type="term" value="F:cyclic-di-GMP binding"/>
    <property type="evidence" value="ECO:0007669"/>
    <property type="project" value="InterPro"/>
</dbReference>
<dbReference type="Gene3D" id="2.40.10.220">
    <property type="entry name" value="predicted glycosyltransferase like domains"/>
    <property type="match status" value="1"/>
</dbReference>
<comment type="function">
    <text evidence="1">Binds the second messenger bis-(3'-5') cyclic dimeric guanosine monophosphate (c-di-GMP). Can bind two c-di-GMP molecules per monomer. May play a role in bacterial second-messenger regulated processes. Binding to c-di-GMP induces a conformational change of the C- and N-termini resulting in the exposure of a highly negative surface on one side of the protein to a possible effector protein.</text>
</comment>
<sequence length="122" mass="13309">MTDERRHHARIAFHAPARLVLGERTLDVVVLDLSLKGALIRLPASTPLSAGASGMLHVRLNESEPSEQISMQIRVAHVQGPQAGLLCICIDIDSVTHLRRLLELNLGDPALLERELSALIAE</sequence>
<name>A0A9D7FIT8_9RHOO</name>